<dbReference type="AlphaFoldDB" id="A0A5M9L5H6"/>
<keyword evidence="2" id="KW-1185">Reference proteome</keyword>
<accession>A0A5M9L5H6</accession>
<dbReference type="EMBL" id="NRDI02000004">
    <property type="protein sequence ID" value="KAI1516820.1"/>
    <property type="molecule type" value="Genomic_DNA"/>
</dbReference>
<organism evidence="1 2">
    <name type="scientific">Pyrenophora tritici-repentis</name>
    <dbReference type="NCBI Taxonomy" id="45151"/>
    <lineage>
        <taxon>Eukaryota</taxon>
        <taxon>Fungi</taxon>
        <taxon>Dikarya</taxon>
        <taxon>Ascomycota</taxon>
        <taxon>Pezizomycotina</taxon>
        <taxon>Dothideomycetes</taxon>
        <taxon>Pleosporomycetidae</taxon>
        <taxon>Pleosporales</taxon>
        <taxon>Pleosporineae</taxon>
        <taxon>Pleosporaceae</taxon>
        <taxon>Pyrenophora</taxon>
    </lineage>
</organism>
<comment type="caution">
    <text evidence="1">The sequence shown here is derived from an EMBL/GenBank/DDBJ whole genome shotgun (WGS) entry which is preliminary data.</text>
</comment>
<reference evidence="2" key="1">
    <citation type="journal article" date="2022" name="Microb. Genom.">
        <title>A global pangenome for the wheat fungal pathogen Pyrenophora tritici-repentis and prediction of effector protein structural homology.</title>
        <authorList>
            <person name="Moolhuijzen P.M."/>
            <person name="See P.T."/>
            <person name="Shi G."/>
            <person name="Powell H.R."/>
            <person name="Cockram J."/>
            <person name="Jorgensen L.N."/>
            <person name="Benslimane H."/>
            <person name="Strelkov S.E."/>
            <person name="Turner J."/>
            <person name="Liu Z."/>
            <person name="Moffat C.S."/>
        </authorList>
    </citation>
    <scope>NUCLEOTIDE SEQUENCE [LARGE SCALE GENOMIC DNA]</scope>
</reference>
<sequence length="46" mass="5349">MKDIYNMAWDVISWIGDETDESAKAFQLLKVLSEHRDHTRAATLIE</sequence>
<proteinExistence type="predicted"/>
<name>A0A5M9L5H6_9PLEO</name>
<protein>
    <submittedName>
        <fullName evidence="1">Uncharacterized protein</fullName>
    </submittedName>
</protein>
<evidence type="ECO:0000313" key="2">
    <source>
        <dbReference type="Proteomes" id="UP000249757"/>
    </source>
</evidence>
<evidence type="ECO:0000313" key="1">
    <source>
        <dbReference type="EMBL" id="KAI1516820.1"/>
    </source>
</evidence>
<gene>
    <name evidence="1" type="ORF">Ptr86124_003757</name>
</gene>
<dbReference type="Proteomes" id="UP000249757">
    <property type="component" value="Unassembled WGS sequence"/>
</dbReference>